<organism evidence="2">
    <name type="scientific">Tanacetum cinerariifolium</name>
    <name type="common">Dalmatian daisy</name>
    <name type="synonym">Chrysanthemum cinerariifolium</name>
    <dbReference type="NCBI Taxonomy" id="118510"/>
    <lineage>
        <taxon>Eukaryota</taxon>
        <taxon>Viridiplantae</taxon>
        <taxon>Streptophyta</taxon>
        <taxon>Embryophyta</taxon>
        <taxon>Tracheophyta</taxon>
        <taxon>Spermatophyta</taxon>
        <taxon>Magnoliopsida</taxon>
        <taxon>eudicotyledons</taxon>
        <taxon>Gunneridae</taxon>
        <taxon>Pentapetalae</taxon>
        <taxon>asterids</taxon>
        <taxon>campanulids</taxon>
        <taxon>Asterales</taxon>
        <taxon>Asteraceae</taxon>
        <taxon>Asteroideae</taxon>
        <taxon>Anthemideae</taxon>
        <taxon>Anthemidinae</taxon>
        <taxon>Tanacetum</taxon>
    </lineage>
</organism>
<comment type="caution">
    <text evidence="2">The sequence shown here is derived from an EMBL/GenBank/DDBJ whole genome shotgun (WGS) entry which is preliminary data.</text>
</comment>
<sequence>MPLSVNKKLESLRSKLFWGSDDNSKKIPWISWNLTLASKEKEGLGIGSLYALNHALIQKWHWRFLKNPHALWSRLIVAIHGPNEDSSSFFSHIKGKVVWNRIFGSINSMHEKGFIPHSSILRRVNNGTSTGFWQDTWTGTSPLKHQFPRLFRLALNMDCLVRDCWNNGWHFEWTRNISNGTNANLLATLLGNLSDTSLNDYEDTWVWASSGNSLFSVKNARWQINDGLLPDDGFETRWNKFLQKKINIFIWRTLHDRLPSRWNLSRRGIEVASITCPICDNGIDNSYHSLWVCSLATTV</sequence>
<reference evidence="2" key="1">
    <citation type="journal article" date="2019" name="Sci. Rep.">
        <title>Draft genome of Tanacetum cinerariifolium, the natural source of mosquito coil.</title>
        <authorList>
            <person name="Yamashiro T."/>
            <person name="Shiraishi A."/>
            <person name="Satake H."/>
            <person name="Nakayama K."/>
        </authorList>
    </citation>
    <scope>NUCLEOTIDE SEQUENCE</scope>
</reference>
<accession>A0A6L2NVH4</accession>
<keyword evidence="2" id="KW-0548">Nucleotidyltransferase</keyword>
<evidence type="ECO:0000259" key="1">
    <source>
        <dbReference type="Pfam" id="PF13966"/>
    </source>
</evidence>
<keyword evidence="2" id="KW-0695">RNA-directed DNA polymerase</keyword>
<keyword evidence="2" id="KW-0808">Transferase</keyword>
<evidence type="ECO:0000313" key="2">
    <source>
        <dbReference type="EMBL" id="GEU90106.1"/>
    </source>
</evidence>
<dbReference type="AlphaFoldDB" id="A0A6L2NVH4"/>
<dbReference type="PANTHER" id="PTHR36617">
    <property type="entry name" value="PROTEIN, PUTATIVE-RELATED"/>
    <property type="match status" value="1"/>
</dbReference>
<dbReference type="EMBL" id="BKCJ010010110">
    <property type="protein sequence ID" value="GEU90106.1"/>
    <property type="molecule type" value="Genomic_DNA"/>
</dbReference>
<dbReference type="GO" id="GO:0003964">
    <property type="term" value="F:RNA-directed DNA polymerase activity"/>
    <property type="evidence" value="ECO:0007669"/>
    <property type="project" value="UniProtKB-KW"/>
</dbReference>
<dbReference type="Pfam" id="PF13966">
    <property type="entry name" value="zf-RVT"/>
    <property type="match status" value="1"/>
</dbReference>
<dbReference type="PANTHER" id="PTHR36617:SF16">
    <property type="entry name" value="OS04G0516500 PROTEIN"/>
    <property type="match status" value="1"/>
</dbReference>
<feature type="domain" description="Reverse transcriptase zinc-binding" evidence="1">
    <location>
        <begin position="215"/>
        <end position="298"/>
    </location>
</feature>
<protein>
    <submittedName>
        <fullName evidence="2">Reverse transcriptase domain, reverse transcriptase zinc-binding domain protein</fullName>
    </submittedName>
</protein>
<dbReference type="InterPro" id="IPR026960">
    <property type="entry name" value="RVT-Znf"/>
</dbReference>
<gene>
    <name evidence="2" type="ORF">Tci_062084</name>
</gene>
<proteinExistence type="predicted"/>
<name>A0A6L2NVH4_TANCI</name>